<protein>
    <submittedName>
        <fullName evidence="1">Uncharacterized protein</fullName>
    </submittedName>
</protein>
<proteinExistence type="predicted"/>
<dbReference type="EMBL" id="BKCJ010030007">
    <property type="protein sequence ID" value="GEV65373.1"/>
    <property type="molecule type" value="Genomic_DNA"/>
</dbReference>
<sequence>MDAPTILISVDSSKGNFEDAIDIGLDVDHLVPVATDAFHVVTIVTILFSLGEAIQCIHEYLQGVPIEEEMSTLRFRIGMAEAKNASLRGKIRTMEAI</sequence>
<reference evidence="1" key="1">
    <citation type="journal article" date="2019" name="Sci. Rep.">
        <title>Draft genome of Tanacetum cinerariifolium, the natural source of mosquito coil.</title>
        <authorList>
            <person name="Yamashiro T."/>
            <person name="Shiraishi A."/>
            <person name="Satake H."/>
            <person name="Nakayama K."/>
        </authorList>
    </citation>
    <scope>NUCLEOTIDE SEQUENCE</scope>
</reference>
<organism evidence="1">
    <name type="scientific">Tanacetum cinerariifolium</name>
    <name type="common">Dalmatian daisy</name>
    <name type="synonym">Chrysanthemum cinerariifolium</name>
    <dbReference type="NCBI Taxonomy" id="118510"/>
    <lineage>
        <taxon>Eukaryota</taxon>
        <taxon>Viridiplantae</taxon>
        <taxon>Streptophyta</taxon>
        <taxon>Embryophyta</taxon>
        <taxon>Tracheophyta</taxon>
        <taxon>Spermatophyta</taxon>
        <taxon>Magnoliopsida</taxon>
        <taxon>eudicotyledons</taxon>
        <taxon>Gunneridae</taxon>
        <taxon>Pentapetalae</taxon>
        <taxon>asterids</taxon>
        <taxon>campanulids</taxon>
        <taxon>Asterales</taxon>
        <taxon>Asteraceae</taxon>
        <taxon>Asteroideae</taxon>
        <taxon>Anthemideae</taxon>
        <taxon>Anthemidinae</taxon>
        <taxon>Tanacetum</taxon>
    </lineage>
</organism>
<accession>A0A699GPP5</accession>
<evidence type="ECO:0000313" key="1">
    <source>
        <dbReference type="EMBL" id="GEV65373.1"/>
    </source>
</evidence>
<comment type="caution">
    <text evidence="1">The sequence shown here is derived from an EMBL/GenBank/DDBJ whole genome shotgun (WGS) entry which is preliminary data.</text>
</comment>
<name>A0A699GPP5_TANCI</name>
<dbReference type="AlphaFoldDB" id="A0A699GPP5"/>
<gene>
    <name evidence="1" type="ORF">Tci_137350</name>
</gene>